<comment type="caution">
    <text evidence="9">The sequence shown here is derived from an EMBL/GenBank/DDBJ whole genome shotgun (WGS) entry which is preliminary data.</text>
</comment>
<dbReference type="OrthoDB" id="9781415at2"/>
<evidence type="ECO:0000256" key="8">
    <source>
        <dbReference type="RuleBase" id="RU004512"/>
    </source>
</evidence>
<reference evidence="9 10" key="1">
    <citation type="submission" date="2018-11" db="EMBL/GenBank/DDBJ databases">
        <title>Complete genome sequencing of the Actinobacteria Serinibacter sp. K3-2.</title>
        <authorList>
            <person name="Rakitin A.L."/>
            <person name="Beletsky A.V."/>
            <person name="Mardanov A.V."/>
            <person name="Ravin N.V."/>
            <person name="Gromova A.S."/>
            <person name="Filippova S.N."/>
            <person name="Gal'Chenko V.F."/>
        </authorList>
    </citation>
    <scope>NUCLEOTIDE SEQUENCE [LARGE SCALE GENOMIC DNA]</scope>
    <source>
        <strain evidence="9 10">K3-2</strain>
    </source>
</reference>
<evidence type="ECO:0000256" key="6">
    <source>
        <dbReference type="PIRSR" id="PIRSR613078-2"/>
    </source>
</evidence>
<keyword evidence="3 4" id="KW-0413">Isomerase</keyword>
<keyword evidence="4" id="KW-0312">Gluconeogenesis</keyword>
<dbReference type="InterPro" id="IPR013078">
    <property type="entry name" value="His_Pase_superF_clade-1"/>
</dbReference>
<comment type="similarity">
    <text evidence="1 4">Belongs to the phosphoglycerate mutase family. BPG-dependent PGAM subfamily.</text>
</comment>
<evidence type="ECO:0000256" key="7">
    <source>
        <dbReference type="PIRSR" id="PIRSR613078-3"/>
    </source>
</evidence>
<dbReference type="EMBL" id="RHPJ01000003">
    <property type="protein sequence ID" value="TGO04905.1"/>
    <property type="molecule type" value="Genomic_DNA"/>
</dbReference>
<proteinExistence type="inferred from homology"/>
<dbReference type="InterPro" id="IPR001345">
    <property type="entry name" value="PG/BPGM_mutase_AS"/>
</dbReference>
<dbReference type="PIRSF" id="PIRSF000709">
    <property type="entry name" value="6PFK_2-Ptase"/>
    <property type="match status" value="1"/>
</dbReference>
<feature type="binding site" evidence="4 6">
    <location>
        <begin position="17"/>
        <end position="24"/>
    </location>
    <ligand>
        <name>substrate</name>
    </ligand>
</feature>
<comment type="pathway">
    <text evidence="4 8">Carbohydrate degradation; glycolysis; pyruvate from D-glyceraldehyde 3-phosphate: step 3/5.</text>
</comment>
<evidence type="ECO:0000256" key="1">
    <source>
        <dbReference type="ARBA" id="ARBA00006717"/>
    </source>
</evidence>
<dbReference type="Pfam" id="PF00300">
    <property type="entry name" value="His_Phos_1"/>
    <property type="match status" value="1"/>
</dbReference>
<dbReference type="PROSITE" id="PS00175">
    <property type="entry name" value="PG_MUTASE"/>
    <property type="match status" value="1"/>
</dbReference>
<dbReference type="PANTHER" id="PTHR11931">
    <property type="entry name" value="PHOSPHOGLYCERATE MUTASE"/>
    <property type="match status" value="1"/>
</dbReference>
<feature type="binding site" evidence="4 6">
    <location>
        <begin position="122"/>
        <end position="123"/>
    </location>
    <ligand>
        <name>substrate</name>
    </ligand>
</feature>
<dbReference type="InterPro" id="IPR005952">
    <property type="entry name" value="Phosphogly_mut1"/>
</dbReference>
<feature type="binding site" evidence="4 6">
    <location>
        <begin position="30"/>
        <end position="31"/>
    </location>
    <ligand>
        <name>substrate</name>
    </ligand>
</feature>
<dbReference type="SUPFAM" id="SSF53254">
    <property type="entry name" value="Phosphoglycerate mutase-like"/>
    <property type="match status" value="1"/>
</dbReference>
<dbReference type="NCBIfam" id="TIGR01258">
    <property type="entry name" value="pgm_1"/>
    <property type="match status" value="1"/>
</dbReference>
<dbReference type="UniPathway" id="UPA00109">
    <property type="reaction ID" value="UER00186"/>
</dbReference>
<accession>A0A4Z1DZ11</accession>
<feature type="active site" description="Tele-phosphohistidine intermediate" evidence="4 5">
    <location>
        <position position="18"/>
    </location>
</feature>
<gene>
    <name evidence="4" type="primary">gpmA</name>
    <name evidence="9" type="ORF">SERN_2498</name>
</gene>
<dbReference type="HAMAP" id="MF_01039">
    <property type="entry name" value="PGAM_GpmA"/>
    <property type="match status" value="1"/>
</dbReference>
<dbReference type="RefSeq" id="WP_135850435.1">
    <property type="nucleotide sequence ID" value="NZ_RHPJ01000003.1"/>
</dbReference>
<evidence type="ECO:0000313" key="10">
    <source>
        <dbReference type="Proteomes" id="UP000297318"/>
    </source>
</evidence>
<evidence type="ECO:0000313" key="9">
    <source>
        <dbReference type="EMBL" id="TGO04905.1"/>
    </source>
</evidence>
<dbReference type="AlphaFoldDB" id="A0A4Z1DZ11"/>
<dbReference type="Proteomes" id="UP000297318">
    <property type="component" value="Unassembled WGS sequence"/>
</dbReference>
<sequence>MPPVTAHAHLGRVVLVRHGESVANAAGMFTGILDVPLSERGVLEAHRAAELVAATGIRFDLALTSELERAWATAAILADDLPALPAVERTWLLNERTYGALTGRTKADVCAEVGETQFLAWRRSVRVPPPEMADDAFRELADSDLFRRLPAEALVRTESLADVMIRVGRLWRDRVDPVLRRGGSVLLVAHGNSLRALCAVVDALDDVEVQQLGLPTGHPLLYELDPAGPERDGLLVPLVRGGVYLDAAAALAAAERLAREGGT</sequence>
<dbReference type="CDD" id="cd07067">
    <property type="entry name" value="HP_PGM_like"/>
    <property type="match status" value="1"/>
</dbReference>
<dbReference type="GO" id="GO:0004619">
    <property type="term" value="F:phosphoglycerate mutase activity"/>
    <property type="evidence" value="ECO:0007669"/>
    <property type="project" value="UniProtKB-UniRule"/>
</dbReference>
<feature type="binding site" evidence="4 6">
    <location>
        <begin position="191"/>
        <end position="192"/>
    </location>
    <ligand>
        <name>substrate</name>
    </ligand>
</feature>
<dbReference type="Gene3D" id="3.40.50.1240">
    <property type="entry name" value="Phosphoglycerate mutase-like"/>
    <property type="match status" value="1"/>
</dbReference>
<dbReference type="EC" id="5.4.2.11" evidence="4 8"/>
<keyword evidence="2 4" id="KW-0324">Glycolysis</keyword>
<evidence type="ECO:0000256" key="5">
    <source>
        <dbReference type="PIRSR" id="PIRSR613078-1"/>
    </source>
</evidence>
<feature type="binding site" evidence="4 6">
    <location>
        <position position="106"/>
    </location>
    <ligand>
        <name>substrate</name>
    </ligand>
</feature>
<evidence type="ECO:0000256" key="2">
    <source>
        <dbReference type="ARBA" id="ARBA00023152"/>
    </source>
</evidence>
<feature type="active site" description="Proton donor/acceptor" evidence="4 5">
    <location>
        <position position="95"/>
    </location>
</feature>
<evidence type="ECO:0000256" key="4">
    <source>
        <dbReference type="HAMAP-Rule" id="MF_01039"/>
    </source>
</evidence>
<dbReference type="GO" id="GO:0006096">
    <property type="term" value="P:glycolytic process"/>
    <property type="evidence" value="ECO:0007669"/>
    <property type="project" value="UniProtKB-UniRule"/>
</dbReference>
<keyword evidence="10" id="KW-1185">Reference proteome</keyword>
<dbReference type="GO" id="GO:0006094">
    <property type="term" value="P:gluconeogenesis"/>
    <property type="evidence" value="ECO:0007669"/>
    <property type="project" value="UniProtKB-UniRule"/>
</dbReference>
<organism evidence="9 10">
    <name type="scientific">Serinibacter arcticus</name>
    <dbReference type="NCBI Taxonomy" id="1655435"/>
    <lineage>
        <taxon>Bacteria</taxon>
        <taxon>Bacillati</taxon>
        <taxon>Actinomycetota</taxon>
        <taxon>Actinomycetes</taxon>
        <taxon>Micrococcales</taxon>
        <taxon>Beutenbergiaceae</taxon>
        <taxon>Serinibacter</taxon>
    </lineage>
</organism>
<protein>
    <recommendedName>
        <fullName evidence="4 8">2,3-bisphosphoglycerate-dependent phosphoglycerate mutase</fullName>
        <shortName evidence="4">BPG-dependent PGAM</shortName>
        <shortName evidence="4">PGAM</shortName>
        <shortName evidence="4">Phosphoglyceromutase</shortName>
        <shortName evidence="4">dPGM</shortName>
        <ecNumber evidence="4 8">5.4.2.11</ecNumber>
    </recommendedName>
</protein>
<name>A0A4Z1DZ11_9MICO</name>
<comment type="catalytic activity">
    <reaction evidence="4 8">
        <text>(2R)-2-phosphoglycerate = (2R)-3-phosphoglycerate</text>
        <dbReference type="Rhea" id="RHEA:15901"/>
        <dbReference type="ChEBI" id="CHEBI:58272"/>
        <dbReference type="ChEBI" id="CHEBI:58289"/>
        <dbReference type="EC" id="5.4.2.11"/>
    </reaction>
</comment>
<feature type="site" description="Transition state stabilizer" evidence="4 7">
    <location>
        <position position="190"/>
    </location>
</feature>
<dbReference type="SMART" id="SM00855">
    <property type="entry name" value="PGAM"/>
    <property type="match status" value="1"/>
</dbReference>
<comment type="function">
    <text evidence="4 8">Catalyzes the interconversion of 2-phosphoglycerate and 3-phosphoglycerate.</text>
</comment>
<feature type="binding site" evidence="4 6">
    <location>
        <begin position="95"/>
        <end position="98"/>
    </location>
    <ligand>
        <name>substrate</name>
    </ligand>
</feature>
<feature type="binding site" evidence="4 6">
    <location>
        <position position="69"/>
    </location>
    <ligand>
        <name>substrate</name>
    </ligand>
</feature>
<dbReference type="InterPro" id="IPR029033">
    <property type="entry name" value="His_PPase_superfam"/>
</dbReference>
<evidence type="ECO:0000256" key="3">
    <source>
        <dbReference type="ARBA" id="ARBA00023235"/>
    </source>
</evidence>